<comment type="caution">
    <text evidence="3">The sequence shown here is derived from an EMBL/GenBank/DDBJ whole genome shotgun (WGS) entry which is preliminary data.</text>
</comment>
<evidence type="ECO:0000313" key="3">
    <source>
        <dbReference type="EMBL" id="GAA3399120.1"/>
    </source>
</evidence>
<evidence type="ECO:0000313" key="4">
    <source>
        <dbReference type="Proteomes" id="UP001501676"/>
    </source>
</evidence>
<protein>
    <recommendedName>
        <fullName evidence="2">TadE-like domain-containing protein</fullName>
    </recommendedName>
</protein>
<evidence type="ECO:0000259" key="2">
    <source>
        <dbReference type="Pfam" id="PF07811"/>
    </source>
</evidence>
<feature type="transmembrane region" description="Helical" evidence="1">
    <location>
        <begin position="20"/>
        <end position="41"/>
    </location>
</feature>
<keyword evidence="1" id="KW-0812">Transmembrane</keyword>
<keyword evidence="1" id="KW-0472">Membrane</keyword>
<keyword evidence="4" id="KW-1185">Reference proteome</keyword>
<organism evidence="3 4">
    <name type="scientific">Cryptosporangium minutisporangium</name>
    <dbReference type="NCBI Taxonomy" id="113569"/>
    <lineage>
        <taxon>Bacteria</taxon>
        <taxon>Bacillati</taxon>
        <taxon>Actinomycetota</taxon>
        <taxon>Actinomycetes</taxon>
        <taxon>Cryptosporangiales</taxon>
        <taxon>Cryptosporangiaceae</taxon>
        <taxon>Cryptosporangium</taxon>
    </lineage>
</organism>
<sequence>MRRPGGPRAEDGSAVVEFALVSVVLLTLLLGVLQVAVYLYVRNIVAASAAEGARYAANADVGPEQGAARAGVILRRGAGKDVASRVRCVGREEPGAGGLRLARVECRGALPVFFAPVGDALPLHVTARAVEEGA</sequence>
<evidence type="ECO:0000256" key="1">
    <source>
        <dbReference type="SAM" id="Phobius"/>
    </source>
</evidence>
<dbReference type="InterPro" id="IPR012495">
    <property type="entry name" value="TadE-like_dom"/>
</dbReference>
<name>A0ABP6TC86_9ACTN</name>
<dbReference type="Pfam" id="PF07811">
    <property type="entry name" value="TadE"/>
    <property type="match status" value="1"/>
</dbReference>
<feature type="domain" description="TadE-like" evidence="2">
    <location>
        <begin position="12"/>
        <end position="54"/>
    </location>
</feature>
<dbReference type="RefSeq" id="WP_345733971.1">
    <property type="nucleotide sequence ID" value="NZ_BAAAYN010000115.1"/>
</dbReference>
<dbReference type="Proteomes" id="UP001501676">
    <property type="component" value="Unassembled WGS sequence"/>
</dbReference>
<accession>A0ABP6TC86</accession>
<reference evidence="4" key="1">
    <citation type="journal article" date="2019" name="Int. J. Syst. Evol. Microbiol.">
        <title>The Global Catalogue of Microorganisms (GCM) 10K type strain sequencing project: providing services to taxonomists for standard genome sequencing and annotation.</title>
        <authorList>
            <consortium name="The Broad Institute Genomics Platform"/>
            <consortium name="The Broad Institute Genome Sequencing Center for Infectious Disease"/>
            <person name="Wu L."/>
            <person name="Ma J."/>
        </authorList>
    </citation>
    <scope>NUCLEOTIDE SEQUENCE [LARGE SCALE GENOMIC DNA]</scope>
    <source>
        <strain evidence="4">JCM 9458</strain>
    </source>
</reference>
<gene>
    <name evidence="3" type="ORF">GCM10020369_84190</name>
</gene>
<keyword evidence="1" id="KW-1133">Transmembrane helix</keyword>
<dbReference type="EMBL" id="BAAAYN010000115">
    <property type="protein sequence ID" value="GAA3399120.1"/>
    <property type="molecule type" value="Genomic_DNA"/>
</dbReference>
<proteinExistence type="predicted"/>